<dbReference type="Proteomes" id="UP000823388">
    <property type="component" value="Chromosome 3N"/>
</dbReference>
<keyword evidence="3" id="KW-1185">Reference proteome</keyword>
<gene>
    <name evidence="2" type="ORF">PVAP13_3NG034280</name>
</gene>
<reference evidence="2 3" key="1">
    <citation type="submission" date="2020-05" db="EMBL/GenBank/DDBJ databases">
        <title>WGS assembly of Panicum virgatum.</title>
        <authorList>
            <person name="Lovell J.T."/>
            <person name="Jenkins J."/>
            <person name="Shu S."/>
            <person name="Juenger T.E."/>
            <person name="Schmutz J."/>
        </authorList>
    </citation>
    <scope>NUCLEOTIDE SEQUENCE [LARGE SCALE GENOMIC DNA]</scope>
    <source>
        <strain evidence="3">cv. AP13</strain>
    </source>
</reference>
<feature type="compositionally biased region" description="Low complexity" evidence="1">
    <location>
        <begin position="1"/>
        <end position="15"/>
    </location>
</feature>
<evidence type="ECO:0000256" key="1">
    <source>
        <dbReference type="SAM" id="MobiDB-lite"/>
    </source>
</evidence>
<feature type="region of interest" description="Disordered" evidence="1">
    <location>
        <begin position="1"/>
        <end position="43"/>
    </location>
</feature>
<organism evidence="2 3">
    <name type="scientific">Panicum virgatum</name>
    <name type="common">Blackwell switchgrass</name>
    <dbReference type="NCBI Taxonomy" id="38727"/>
    <lineage>
        <taxon>Eukaryota</taxon>
        <taxon>Viridiplantae</taxon>
        <taxon>Streptophyta</taxon>
        <taxon>Embryophyta</taxon>
        <taxon>Tracheophyta</taxon>
        <taxon>Spermatophyta</taxon>
        <taxon>Magnoliopsida</taxon>
        <taxon>Liliopsida</taxon>
        <taxon>Poales</taxon>
        <taxon>Poaceae</taxon>
        <taxon>PACMAD clade</taxon>
        <taxon>Panicoideae</taxon>
        <taxon>Panicodae</taxon>
        <taxon>Paniceae</taxon>
        <taxon>Panicinae</taxon>
        <taxon>Panicum</taxon>
        <taxon>Panicum sect. Hiantes</taxon>
    </lineage>
</organism>
<protein>
    <submittedName>
        <fullName evidence="2">Uncharacterized protein</fullName>
    </submittedName>
</protein>
<dbReference type="AlphaFoldDB" id="A0A8T0U2N5"/>
<accession>A0A8T0U2N5</accession>
<comment type="caution">
    <text evidence="2">The sequence shown here is derived from an EMBL/GenBank/DDBJ whole genome shotgun (WGS) entry which is preliminary data.</text>
</comment>
<evidence type="ECO:0000313" key="2">
    <source>
        <dbReference type="EMBL" id="KAG2615363.1"/>
    </source>
</evidence>
<evidence type="ECO:0000313" key="3">
    <source>
        <dbReference type="Proteomes" id="UP000823388"/>
    </source>
</evidence>
<name>A0A8T0U2N5_PANVG</name>
<sequence length="117" mass="12036">MLPLMTPLPSSLIPTQSRANSAELDTRSGLSSSSDRSKTPCLSSSASALCTNASVQDGVGDDGEAASYRIVAPLPCWRPVLAPLTTPVANATGFAMDVSLREQVCGGNAAALWRAEA</sequence>
<dbReference type="EMBL" id="CM029042">
    <property type="protein sequence ID" value="KAG2615363.1"/>
    <property type="molecule type" value="Genomic_DNA"/>
</dbReference>
<proteinExistence type="predicted"/>